<feature type="transmembrane region" description="Helical" evidence="1">
    <location>
        <begin position="6"/>
        <end position="23"/>
    </location>
</feature>
<proteinExistence type="predicted"/>
<sequence>MNCTPIVRHSLTIGGAVFLWLNLQLMKKYKSFYVI</sequence>
<dbReference type="Proteomes" id="UP000220702">
    <property type="component" value="Unassembled WGS sequence"/>
</dbReference>
<reference evidence="2 3" key="1">
    <citation type="submission" date="2017-09" db="EMBL/GenBank/DDBJ databases">
        <title>Large-scale bioinformatics analysis of Bacillus genomes uncovers conserved roles of natural products in bacterial physiology.</title>
        <authorList>
            <consortium name="Agbiome Team Llc"/>
            <person name="Bleich R.M."/>
            <person name="Grubbs K.J."/>
            <person name="Santa Maria K.C."/>
            <person name="Allen S.E."/>
            <person name="Farag S."/>
            <person name="Shank E.A."/>
            <person name="Bowers A."/>
        </authorList>
    </citation>
    <scope>NUCLEOTIDE SEQUENCE [LARGE SCALE GENOMIC DNA]</scope>
    <source>
        <strain evidence="2 3">AFS089089</strain>
    </source>
</reference>
<accession>A0A9X6TKG4</accession>
<evidence type="ECO:0000313" key="3">
    <source>
        <dbReference type="Proteomes" id="UP000220702"/>
    </source>
</evidence>
<keyword evidence="1" id="KW-1133">Transmembrane helix</keyword>
<organism evidence="2 3">
    <name type="scientific">Bacillus thuringiensis</name>
    <dbReference type="NCBI Taxonomy" id="1428"/>
    <lineage>
        <taxon>Bacteria</taxon>
        <taxon>Bacillati</taxon>
        <taxon>Bacillota</taxon>
        <taxon>Bacilli</taxon>
        <taxon>Bacillales</taxon>
        <taxon>Bacillaceae</taxon>
        <taxon>Bacillus</taxon>
        <taxon>Bacillus cereus group</taxon>
    </lineage>
</organism>
<keyword evidence="1" id="KW-0812">Transmembrane</keyword>
<dbReference type="GO" id="GO:0003677">
    <property type="term" value="F:DNA binding"/>
    <property type="evidence" value="ECO:0007669"/>
    <property type="project" value="UniProtKB-KW"/>
</dbReference>
<feature type="non-terminal residue" evidence="2">
    <location>
        <position position="1"/>
    </location>
</feature>
<keyword evidence="2" id="KW-0238">DNA-binding</keyword>
<dbReference type="AlphaFoldDB" id="A0A9X6TKG4"/>
<dbReference type="EMBL" id="NVNL01000038">
    <property type="protein sequence ID" value="PEA87912.1"/>
    <property type="molecule type" value="Genomic_DNA"/>
</dbReference>
<evidence type="ECO:0000256" key="1">
    <source>
        <dbReference type="SAM" id="Phobius"/>
    </source>
</evidence>
<comment type="caution">
    <text evidence="2">The sequence shown here is derived from an EMBL/GenBank/DDBJ whole genome shotgun (WGS) entry which is preliminary data.</text>
</comment>
<protein>
    <submittedName>
        <fullName evidence="2">DNA-binding response regulator</fullName>
    </submittedName>
</protein>
<keyword evidence="1" id="KW-0472">Membrane</keyword>
<name>A0A9X6TKG4_BACTU</name>
<evidence type="ECO:0000313" key="2">
    <source>
        <dbReference type="EMBL" id="PEA87912.1"/>
    </source>
</evidence>
<gene>
    <name evidence="2" type="ORF">CON71_21855</name>
</gene>